<keyword evidence="3" id="KW-1185">Reference proteome</keyword>
<protein>
    <recommendedName>
        <fullName evidence="1">F-box domain-containing protein</fullName>
    </recommendedName>
</protein>
<dbReference type="AlphaFoldDB" id="E3MGT8"/>
<dbReference type="HOGENOM" id="CLU_030831_0_1_1"/>
<feature type="domain" description="F-box" evidence="1">
    <location>
        <begin position="43"/>
        <end position="92"/>
    </location>
</feature>
<evidence type="ECO:0000259" key="1">
    <source>
        <dbReference type="PROSITE" id="PS50181"/>
    </source>
</evidence>
<sequence length="364" mass="41763">MSLFKFFSCCLPSRQSKRTPVLDSPVAAVSPVAVSPTSPNIQDVFLLDMPDLVMREILKNLDFLTIQRLQKTSYSLRKFIDNVKIDSGLKSFKIEMTRDTMFGSATVLIQGYSSSKFIKSNYIDNEDGKCEVKTGDCNIIVNGNFVDVYSEDFLIPMLKNQKSLLTTLKLGRGDTLVPGLFEKVFDCLMKVLESRDRLLQIEDLEVSVQGQDQLMQLLYNIDPKSLKRLEVRRLVENDQKDNVEIMLDLSVLEDSENLKELRVFNFTISSPLRSIAHVPKLEVYIHTIYCDDVLKYHDVSQANPTLLKTNFLSTSSINYQQFLDKLRFKNILGPSDRRFYFPISGTILLSHYPSLKHMYWGPNH</sequence>
<dbReference type="SMART" id="SM00256">
    <property type="entry name" value="FBOX"/>
    <property type="match status" value="1"/>
</dbReference>
<dbReference type="InParanoid" id="E3MGT8"/>
<organism evidence="3">
    <name type="scientific">Caenorhabditis remanei</name>
    <name type="common">Caenorhabditis vulgaris</name>
    <dbReference type="NCBI Taxonomy" id="31234"/>
    <lineage>
        <taxon>Eukaryota</taxon>
        <taxon>Metazoa</taxon>
        <taxon>Ecdysozoa</taxon>
        <taxon>Nematoda</taxon>
        <taxon>Chromadorea</taxon>
        <taxon>Rhabditida</taxon>
        <taxon>Rhabditina</taxon>
        <taxon>Rhabditomorpha</taxon>
        <taxon>Rhabditoidea</taxon>
        <taxon>Rhabditidae</taxon>
        <taxon>Peloderinae</taxon>
        <taxon>Caenorhabditis</taxon>
    </lineage>
</organism>
<dbReference type="Pfam" id="PF01827">
    <property type="entry name" value="FTH"/>
    <property type="match status" value="1"/>
</dbReference>
<name>E3MGT8_CAERE</name>
<gene>
    <name evidence="2" type="ORF">CRE_23453</name>
</gene>
<dbReference type="InterPro" id="IPR002900">
    <property type="entry name" value="DUF38/FTH_CAE_spp"/>
</dbReference>
<reference evidence="2" key="1">
    <citation type="submission" date="2007-07" db="EMBL/GenBank/DDBJ databases">
        <title>PCAP assembly of the Caenorhabditis remanei genome.</title>
        <authorList>
            <consortium name="The Caenorhabditis remanei Sequencing Consortium"/>
            <person name="Wilson R.K."/>
        </authorList>
    </citation>
    <scope>NUCLEOTIDE SEQUENCE [LARGE SCALE GENOMIC DNA]</scope>
    <source>
        <strain evidence="2">PB4641</strain>
    </source>
</reference>
<dbReference type="GO" id="GO:0045087">
    <property type="term" value="P:innate immune response"/>
    <property type="evidence" value="ECO:0007669"/>
    <property type="project" value="TreeGrafter"/>
</dbReference>
<dbReference type="InterPro" id="IPR001810">
    <property type="entry name" value="F-box_dom"/>
</dbReference>
<dbReference type="Pfam" id="PF00646">
    <property type="entry name" value="F-box"/>
    <property type="match status" value="1"/>
</dbReference>
<dbReference type="PROSITE" id="PS50181">
    <property type="entry name" value="FBOX"/>
    <property type="match status" value="1"/>
</dbReference>
<dbReference type="PANTHER" id="PTHR23015">
    <property type="entry name" value="UNCHARACTERIZED C.ELEGANS PROTEIN"/>
    <property type="match status" value="1"/>
</dbReference>
<dbReference type="Proteomes" id="UP000008281">
    <property type="component" value="Unassembled WGS sequence"/>
</dbReference>
<accession>E3MGT8</accession>
<evidence type="ECO:0000313" key="3">
    <source>
        <dbReference type="Proteomes" id="UP000008281"/>
    </source>
</evidence>
<dbReference type="InterPro" id="IPR040161">
    <property type="entry name" value="FB224"/>
</dbReference>
<proteinExistence type="predicted"/>
<dbReference type="PANTHER" id="PTHR23015:SF25">
    <property type="entry name" value="DUF38 DOMAIN-CONTAINING PROTEIN-RELATED"/>
    <property type="match status" value="1"/>
</dbReference>
<evidence type="ECO:0000313" key="2">
    <source>
        <dbReference type="EMBL" id="EFP01636.1"/>
    </source>
</evidence>
<dbReference type="EMBL" id="DS268444">
    <property type="protein sequence ID" value="EFP01636.1"/>
    <property type="molecule type" value="Genomic_DNA"/>
</dbReference>